<dbReference type="PANTHER" id="PTHR35890:SF3">
    <property type="entry name" value="ECOTIN"/>
    <property type="match status" value="1"/>
</dbReference>
<name>A0ABT0L9V0_9GAMM</name>
<gene>
    <name evidence="3" type="primary">eco</name>
    <name evidence="3" type="ORF">L2764_07190</name>
</gene>
<keyword evidence="3" id="KW-0722">Serine protease inhibitor</keyword>
<keyword evidence="2" id="KW-0732">Signal</keyword>
<dbReference type="SUPFAM" id="SSF49772">
    <property type="entry name" value="Ecotin, trypsin inhibitor"/>
    <property type="match status" value="1"/>
</dbReference>
<dbReference type="InterPro" id="IPR036198">
    <property type="entry name" value="Ecotin_sf"/>
</dbReference>
<dbReference type="Gene3D" id="2.60.40.550">
    <property type="entry name" value="Ecotin"/>
    <property type="match status" value="1"/>
</dbReference>
<organism evidence="3 4">
    <name type="scientific">Shewanella surugensis</name>
    <dbReference type="NCBI Taxonomy" id="212020"/>
    <lineage>
        <taxon>Bacteria</taxon>
        <taxon>Pseudomonadati</taxon>
        <taxon>Pseudomonadota</taxon>
        <taxon>Gammaproteobacteria</taxon>
        <taxon>Alteromonadales</taxon>
        <taxon>Shewanellaceae</taxon>
        <taxon>Shewanella</taxon>
    </lineage>
</organism>
<accession>A0ABT0L9V0</accession>
<proteinExistence type="inferred from homology"/>
<dbReference type="PANTHER" id="PTHR35890">
    <property type="match status" value="1"/>
</dbReference>
<evidence type="ECO:0000313" key="4">
    <source>
        <dbReference type="Proteomes" id="UP001203423"/>
    </source>
</evidence>
<protein>
    <submittedName>
        <fullName evidence="3">Serine protease inhibitor ecotin</fullName>
    </submittedName>
</protein>
<feature type="signal peptide" evidence="2">
    <location>
        <begin position="1"/>
        <end position="34"/>
    </location>
</feature>
<dbReference type="Pfam" id="PF03974">
    <property type="entry name" value="Ecotin"/>
    <property type="match status" value="1"/>
</dbReference>
<dbReference type="Proteomes" id="UP001203423">
    <property type="component" value="Unassembled WGS sequence"/>
</dbReference>
<dbReference type="EMBL" id="JAKIKS010000020">
    <property type="protein sequence ID" value="MCL1124260.1"/>
    <property type="molecule type" value="Genomic_DNA"/>
</dbReference>
<feature type="chain" id="PRO_5045208125" evidence="2">
    <location>
        <begin position="35"/>
        <end position="183"/>
    </location>
</feature>
<dbReference type="RefSeq" id="WP_248939541.1">
    <property type="nucleotide sequence ID" value="NZ_JAKIKS010000020.1"/>
</dbReference>
<dbReference type="InterPro" id="IPR005658">
    <property type="entry name" value="Prot_inh_ecotin"/>
</dbReference>
<comment type="caution">
    <text evidence="3">The sequence shown here is derived from an EMBL/GenBank/DDBJ whole genome shotgun (WGS) entry which is preliminary data.</text>
</comment>
<evidence type="ECO:0000256" key="2">
    <source>
        <dbReference type="SAM" id="SignalP"/>
    </source>
</evidence>
<dbReference type="GO" id="GO:0004867">
    <property type="term" value="F:serine-type endopeptidase inhibitor activity"/>
    <property type="evidence" value="ECO:0007669"/>
    <property type="project" value="UniProtKB-KW"/>
</dbReference>
<dbReference type="NCBIfam" id="NF002987">
    <property type="entry name" value="PRK03719.1"/>
    <property type="match status" value="1"/>
</dbReference>
<keyword evidence="3" id="KW-0646">Protease inhibitor</keyword>
<evidence type="ECO:0000313" key="3">
    <source>
        <dbReference type="EMBL" id="MCL1124260.1"/>
    </source>
</evidence>
<comment type="similarity">
    <text evidence="1">Belongs to the protease inhibitor I11 (ecotin) family.</text>
</comment>
<reference evidence="3 4" key="1">
    <citation type="submission" date="2022-01" db="EMBL/GenBank/DDBJ databases">
        <title>Whole genome-based taxonomy of the Shewanellaceae.</title>
        <authorList>
            <person name="Martin-Rodriguez A.J."/>
        </authorList>
    </citation>
    <scope>NUCLEOTIDE SEQUENCE [LARGE SCALE GENOMIC DNA]</scope>
    <source>
        <strain evidence="3 4">DSM 17177</strain>
    </source>
</reference>
<keyword evidence="4" id="KW-1185">Reference proteome</keyword>
<sequence>MKTIKNPYSPLLLSHFFSLTFASFALFSVPAAHAENNEVIGHSYTSENYQIEEASKMFPAPTKGMVQHLIYLPKKQNESNYKIEFEIGQTKTIDCNKHSLTGKIKQHSVKGWGYNYYQVDTLSPGPSTMKACMKFDKREAFVRLPSDLMLRYNSQIPFVFYLPERAQLHYRVWAAQSPFQTTD</sequence>
<evidence type="ECO:0000256" key="1">
    <source>
        <dbReference type="ARBA" id="ARBA00010558"/>
    </source>
</evidence>